<evidence type="ECO:0000256" key="4">
    <source>
        <dbReference type="ARBA" id="ARBA00022741"/>
    </source>
</evidence>
<gene>
    <name evidence="11" type="ORF">DC041_0009226</name>
</gene>
<keyword evidence="5" id="KW-0418">Kinase</keyword>
<dbReference type="AlphaFoldDB" id="A0A430QSL3"/>
<dbReference type="InterPro" id="IPR003386">
    <property type="entry name" value="LACT/PDAT_acylTrfase"/>
</dbReference>
<keyword evidence="4" id="KW-0547">Nucleotide-binding</keyword>
<dbReference type="STRING" id="6184.A0A430QSL3"/>
<sequence length="1013" mass="116291">MQSRLNGNIKVGDFGISRSLATTEELATTFIGTPYYMSPEVLKYEGYNNKSDICNIFLKNGNIKVGDFGISRSLATTEELATTFIGTPYYMSPEVLKYEGYNNKSDIWSIGIILYELCTQRRAFTGTNLMRVMWQVINDPCPQLPEIYSKELQEVLELMLKKTPQERPSASELLQSNAVHSYLRSIENAEKFSIQLNEEIEENVEHSEDQYLTPRQKIKLNKATESDRTTAVLRDLAEQLTHTRNSLNSTMETQLFTWQKGYPSLNHIWPTIQIPTEKLLNELKNLYLEKINNETSLIDELDDDLENEDNKKLPGKGPGAEDESLGTFNFLNSTKHRNEEIEDLTNNMSFTEIKNFYPSPRLTSPIYDYVTMDEFKKQVDIDNNPNIIKKGNNNQEALFIRRQFTFPAMLNQNYAQSARQLSDINSSKLKCNSVFTDDTQLMETYYTNYDNELLNYTNNFNKEDLKELIENENVLQNDLEDIENQDNVDSTETLNDVLVCMKAALCHPEDSNTIVLNDEAKTIFSPEAKAKRIDALKKYCIDKLGEKEFHNAYHYLYQKRILEKNQSGELTILNGLKSYCSDVTTGFLLDHLLFLENDAVKQTINIQLSESVHQILNDDLSFYALITWEVNSESTSDGQYPLVMIPGTAGCQAFAVLKNDPNHKALPVWLNLEFFAFIKHFTEYFKLQYDPKTGHSYDAEGVDIIFPGWGETWSIENLDERPNMFSEYFGSLVNALRKDPFYVSNFTMRGAPYDFRKAPNENGEFFNKLKALIEETYENAKQRPVVLLPHSMGCLFAQWFLKKCDIPWKKKYIKSLVFSSCPFGGSVKTVKIEASGDNFGVFLRSPLSFRHVQRSMPSLPFLFPDSRLWPSSEPLIITPTTNYSSADYERFFKDINYTIGYQMWKDTHSLVDGLEMPTGIDDIYCIHGSRLSTTEKISYSAPSYFYSGFPDQVPLLIPGDGDGTVGIRSLEYCKNWPGIKYYILPGAEHVRILSDVRHINIILKILNANITHE</sequence>
<keyword evidence="3" id="KW-0808">Transferase</keyword>
<keyword evidence="12" id="KW-1185">Reference proteome</keyword>
<dbReference type="PANTHER" id="PTHR44899:SF3">
    <property type="entry name" value="SERINE_THREONINE-PROTEIN KINASE NEK1"/>
    <property type="match status" value="1"/>
</dbReference>
<dbReference type="InterPro" id="IPR051131">
    <property type="entry name" value="NEK_Ser/Thr_kinase_NIMA"/>
</dbReference>
<evidence type="ECO:0000313" key="12">
    <source>
        <dbReference type="Proteomes" id="UP000290809"/>
    </source>
</evidence>
<evidence type="ECO:0000256" key="5">
    <source>
        <dbReference type="ARBA" id="ARBA00022777"/>
    </source>
</evidence>
<evidence type="ECO:0000256" key="8">
    <source>
        <dbReference type="ARBA" id="ARBA00048679"/>
    </source>
</evidence>
<proteinExistence type="predicted"/>
<dbReference type="EC" id="2.7.11.1" evidence="1"/>
<dbReference type="InterPro" id="IPR000719">
    <property type="entry name" value="Prot_kinase_dom"/>
</dbReference>
<comment type="catalytic activity">
    <reaction evidence="7">
        <text>L-threonyl-[protein] + ATP = O-phospho-L-threonyl-[protein] + ADP + H(+)</text>
        <dbReference type="Rhea" id="RHEA:46608"/>
        <dbReference type="Rhea" id="RHEA-COMP:11060"/>
        <dbReference type="Rhea" id="RHEA-COMP:11605"/>
        <dbReference type="ChEBI" id="CHEBI:15378"/>
        <dbReference type="ChEBI" id="CHEBI:30013"/>
        <dbReference type="ChEBI" id="CHEBI:30616"/>
        <dbReference type="ChEBI" id="CHEBI:61977"/>
        <dbReference type="ChEBI" id="CHEBI:456216"/>
        <dbReference type="EC" id="2.7.11.1"/>
    </reaction>
</comment>
<evidence type="ECO:0000256" key="7">
    <source>
        <dbReference type="ARBA" id="ARBA00047899"/>
    </source>
</evidence>
<dbReference type="GO" id="GO:0005524">
    <property type="term" value="F:ATP binding"/>
    <property type="evidence" value="ECO:0007669"/>
    <property type="project" value="UniProtKB-KW"/>
</dbReference>
<dbReference type="PROSITE" id="PS50011">
    <property type="entry name" value="PROTEIN_KINASE_DOM"/>
    <property type="match status" value="1"/>
</dbReference>
<feature type="region of interest" description="Disordered" evidence="9">
    <location>
        <begin position="301"/>
        <end position="325"/>
    </location>
</feature>
<evidence type="ECO:0000313" key="11">
    <source>
        <dbReference type="EMBL" id="RTG90693.1"/>
    </source>
</evidence>
<dbReference type="PANTHER" id="PTHR44899">
    <property type="entry name" value="CAMK FAMILY PROTEIN KINASE"/>
    <property type="match status" value="1"/>
</dbReference>
<dbReference type="GO" id="GO:0008374">
    <property type="term" value="F:O-acyltransferase activity"/>
    <property type="evidence" value="ECO:0007669"/>
    <property type="project" value="InterPro"/>
</dbReference>
<evidence type="ECO:0000256" key="3">
    <source>
        <dbReference type="ARBA" id="ARBA00022679"/>
    </source>
</evidence>
<evidence type="ECO:0000256" key="1">
    <source>
        <dbReference type="ARBA" id="ARBA00012513"/>
    </source>
</evidence>
<name>A0A430QSL3_SCHBO</name>
<comment type="caution">
    <text evidence="11">The sequence shown here is derived from an EMBL/GenBank/DDBJ whole genome shotgun (WGS) entry which is preliminary data.</text>
</comment>
<evidence type="ECO:0000256" key="9">
    <source>
        <dbReference type="SAM" id="MobiDB-lite"/>
    </source>
</evidence>
<feature type="domain" description="Protein kinase" evidence="10">
    <location>
        <begin position="1"/>
        <end position="183"/>
    </location>
</feature>
<reference evidence="11 12" key="1">
    <citation type="journal article" date="2019" name="PLoS Pathog.">
        <title>Genome sequence of the bovine parasite Schistosoma bovis Tanzania.</title>
        <authorList>
            <person name="Oey H."/>
            <person name="Zakrzewski M."/>
            <person name="Gobert G."/>
            <person name="Gravermann K."/>
            <person name="Stoye J."/>
            <person name="Jones M."/>
            <person name="Mcmanus D."/>
            <person name="Krause L."/>
        </authorList>
    </citation>
    <scope>NUCLEOTIDE SEQUENCE [LARGE SCALE GENOMIC DNA]</scope>
    <source>
        <strain evidence="11 12">TAN1997</strain>
    </source>
</reference>
<dbReference type="Gene3D" id="3.40.50.1820">
    <property type="entry name" value="alpha/beta hydrolase"/>
    <property type="match status" value="2"/>
</dbReference>
<organism evidence="11 12">
    <name type="scientific">Schistosoma bovis</name>
    <name type="common">Blood fluke</name>
    <dbReference type="NCBI Taxonomy" id="6184"/>
    <lineage>
        <taxon>Eukaryota</taxon>
        <taxon>Metazoa</taxon>
        <taxon>Spiralia</taxon>
        <taxon>Lophotrochozoa</taxon>
        <taxon>Platyhelminthes</taxon>
        <taxon>Trematoda</taxon>
        <taxon>Digenea</taxon>
        <taxon>Strigeidida</taxon>
        <taxon>Schistosomatoidea</taxon>
        <taxon>Schistosomatidae</taxon>
        <taxon>Schistosoma</taxon>
    </lineage>
</organism>
<comment type="catalytic activity">
    <reaction evidence="8">
        <text>L-seryl-[protein] + ATP = O-phospho-L-seryl-[protein] + ADP + H(+)</text>
        <dbReference type="Rhea" id="RHEA:17989"/>
        <dbReference type="Rhea" id="RHEA-COMP:9863"/>
        <dbReference type="Rhea" id="RHEA-COMP:11604"/>
        <dbReference type="ChEBI" id="CHEBI:15378"/>
        <dbReference type="ChEBI" id="CHEBI:29999"/>
        <dbReference type="ChEBI" id="CHEBI:30616"/>
        <dbReference type="ChEBI" id="CHEBI:83421"/>
        <dbReference type="ChEBI" id="CHEBI:456216"/>
        <dbReference type="EC" id="2.7.11.1"/>
    </reaction>
</comment>
<keyword evidence="2" id="KW-0723">Serine/threonine-protein kinase</keyword>
<dbReference type="InterPro" id="IPR029058">
    <property type="entry name" value="AB_hydrolase_fold"/>
</dbReference>
<accession>A0A430QSL3</accession>
<dbReference type="SUPFAM" id="SSF56112">
    <property type="entry name" value="Protein kinase-like (PK-like)"/>
    <property type="match status" value="2"/>
</dbReference>
<protein>
    <recommendedName>
        <fullName evidence="1">non-specific serine/threonine protein kinase</fullName>
        <ecNumber evidence="1">2.7.11.1</ecNumber>
    </recommendedName>
</protein>
<dbReference type="InterPro" id="IPR011009">
    <property type="entry name" value="Kinase-like_dom_sf"/>
</dbReference>
<dbReference type="GO" id="GO:0006629">
    <property type="term" value="P:lipid metabolic process"/>
    <property type="evidence" value="ECO:0007669"/>
    <property type="project" value="InterPro"/>
</dbReference>
<dbReference type="SUPFAM" id="SSF53474">
    <property type="entry name" value="alpha/beta-Hydrolases"/>
    <property type="match status" value="1"/>
</dbReference>
<keyword evidence="6" id="KW-0067">ATP-binding</keyword>
<dbReference type="Proteomes" id="UP000290809">
    <property type="component" value="Unassembled WGS sequence"/>
</dbReference>
<evidence type="ECO:0000256" key="2">
    <source>
        <dbReference type="ARBA" id="ARBA00022527"/>
    </source>
</evidence>
<dbReference type="EMBL" id="QMKO01001433">
    <property type="protein sequence ID" value="RTG90693.1"/>
    <property type="molecule type" value="Genomic_DNA"/>
</dbReference>
<dbReference type="Pfam" id="PF00069">
    <property type="entry name" value="Pkinase"/>
    <property type="match status" value="2"/>
</dbReference>
<dbReference type="Pfam" id="PF02450">
    <property type="entry name" value="LCAT"/>
    <property type="match status" value="1"/>
</dbReference>
<evidence type="ECO:0000256" key="6">
    <source>
        <dbReference type="ARBA" id="ARBA00022840"/>
    </source>
</evidence>
<dbReference type="Gene3D" id="1.10.510.10">
    <property type="entry name" value="Transferase(Phosphotransferase) domain 1"/>
    <property type="match status" value="2"/>
</dbReference>
<dbReference type="GO" id="GO:0004674">
    <property type="term" value="F:protein serine/threonine kinase activity"/>
    <property type="evidence" value="ECO:0007669"/>
    <property type="project" value="UniProtKB-KW"/>
</dbReference>
<evidence type="ECO:0000259" key="10">
    <source>
        <dbReference type="PROSITE" id="PS50011"/>
    </source>
</evidence>